<organism evidence="2 3">
    <name type="scientific">Scylla paramamosain</name>
    <name type="common">Mud crab</name>
    <dbReference type="NCBI Taxonomy" id="85552"/>
    <lineage>
        <taxon>Eukaryota</taxon>
        <taxon>Metazoa</taxon>
        <taxon>Ecdysozoa</taxon>
        <taxon>Arthropoda</taxon>
        <taxon>Crustacea</taxon>
        <taxon>Multicrustacea</taxon>
        <taxon>Malacostraca</taxon>
        <taxon>Eumalacostraca</taxon>
        <taxon>Eucarida</taxon>
        <taxon>Decapoda</taxon>
        <taxon>Pleocyemata</taxon>
        <taxon>Brachyura</taxon>
        <taxon>Eubrachyura</taxon>
        <taxon>Portunoidea</taxon>
        <taxon>Portunidae</taxon>
        <taxon>Portuninae</taxon>
        <taxon>Scylla</taxon>
    </lineage>
</organism>
<gene>
    <name evidence="2" type="ORF">O3P69_020426</name>
</gene>
<dbReference type="Proteomes" id="UP001487740">
    <property type="component" value="Unassembled WGS sequence"/>
</dbReference>
<dbReference type="AlphaFoldDB" id="A0AAW0TL17"/>
<evidence type="ECO:0000313" key="3">
    <source>
        <dbReference type="Proteomes" id="UP001487740"/>
    </source>
</evidence>
<feature type="region of interest" description="Disordered" evidence="1">
    <location>
        <begin position="92"/>
        <end position="153"/>
    </location>
</feature>
<reference evidence="2 3" key="1">
    <citation type="submission" date="2023-03" db="EMBL/GenBank/DDBJ databases">
        <title>High-quality genome of Scylla paramamosain provides insights in environmental adaptation.</title>
        <authorList>
            <person name="Zhang L."/>
        </authorList>
    </citation>
    <scope>NUCLEOTIDE SEQUENCE [LARGE SCALE GENOMIC DNA]</scope>
    <source>
        <strain evidence="2">LZ_2023a</strain>
        <tissue evidence="2">Muscle</tissue>
    </source>
</reference>
<comment type="caution">
    <text evidence="2">The sequence shown here is derived from an EMBL/GenBank/DDBJ whole genome shotgun (WGS) entry which is preliminary data.</text>
</comment>
<proteinExistence type="predicted"/>
<keyword evidence="3" id="KW-1185">Reference proteome</keyword>
<feature type="compositionally biased region" description="Polar residues" evidence="1">
    <location>
        <begin position="134"/>
        <end position="143"/>
    </location>
</feature>
<sequence>MVVTPRAKRDTGWVRTDTRGQSCKGSLVGCLTDSHVLIPAAHLRAIKGRRSRDPWQVVVVVVVVLSPASLGPRGLSVRLFAPPGTRSFKIRQAAPRSQHTSANPSPPYPAPARPFSELPRSDPTRPFSELPRSDPTTIGTLQHSTDRPSRASRTVTLEVPVVRVEGIERTLEIGMEIDTSEKGEGMDCEVKKVEDSNLVFGCLDGEGAN</sequence>
<dbReference type="EMBL" id="JARAKH010000028">
    <property type="protein sequence ID" value="KAK8388429.1"/>
    <property type="molecule type" value="Genomic_DNA"/>
</dbReference>
<protein>
    <submittedName>
        <fullName evidence="2">Uncharacterized protein</fullName>
    </submittedName>
</protein>
<name>A0AAW0TL17_SCYPA</name>
<accession>A0AAW0TL17</accession>
<evidence type="ECO:0000313" key="2">
    <source>
        <dbReference type="EMBL" id="KAK8388429.1"/>
    </source>
</evidence>
<evidence type="ECO:0000256" key="1">
    <source>
        <dbReference type="SAM" id="MobiDB-lite"/>
    </source>
</evidence>